<dbReference type="GO" id="GO:0016746">
    <property type="term" value="F:acyltransferase activity"/>
    <property type="evidence" value="ECO:0007669"/>
    <property type="project" value="UniProtKB-KW"/>
</dbReference>
<feature type="transmembrane region" description="Helical" evidence="8">
    <location>
        <begin position="306"/>
        <end position="324"/>
    </location>
</feature>
<keyword evidence="4 8" id="KW-0812">Transmembrane</keyword>
<name>A0ABV3P8D0_9ACTN</name>
<dbReference type="InterPro" id="IPR043968">
    <property type="entry name" value="SGNH"/>
</dbReference>
<evidence type="ECO:0000259" key="9">
    <source>
        <dbReference type="Pfam" id="PF01757"/>
    </source>
</evidence>
<comment type="caution">
    <text evidence="11">The sequence shown here is derived from an EMBL/GenBank/DDBJ whole genome shotgun (WGS) entry which is preliminary data.</text>
</comment>
<proteinExistence type="predicted"/>
<dbReference type="Proteomes" id="UP001555826">
    <property type="component" value="Unassembled WGS sequence"/>
</dbReference>
<dbReference type="EMBL" id="JBFNQN010000009">
    <property type="protein sequence ID" value="MEW9265893.1"/>
    <property type="molecule type" value="Genomic_DNA"/>
</dbReference>
<protein>
    <submittedName>
        <fullName evidence="11">Acyltransferase family protein</fullName>
        <ecNumber evidence="11">2.3.1.-</ecNumber>
    </submittedName>
</protein>
<evidence type="ECO:0000259" key="10">
    <source>
        <dbReference type="Pfam" id="PF19040"/>
    </source>
</evidence>
<gene>
    <name evidence="11" type="ORF">AB1207_14135</name>
</gene>
<dbReference type="Pfam" id="PF01757">
    <property type="entry name" value="Acyl_transf_3"/>
    <property type="match status" value="1"/>
</dbReference>
<keyword evidence="7 11" id="KW-0012">Acyltransferase</keyword>
<evidence type="ECO:0000256" key="3">
    <source>
        <dbReference type="ARBA" id="ARBA00022679"/>
    </source>
</evidence>
<keyword evidence="12" id="KW-1185">Reference proteome</keyword>
<feature type="domain" description="SGNH" evidence="10">
    <location>
        <begin position="486"/>
        <end position="723"/>
    </location>
</feature>
<sequence>MADLVRRPGGTAQATSTSGLGVTVGGVPEAAAGRKFRPDIEGLRAVAVLLVVLYHAGVPGLTGGFVGVDVFFVISGFLITTHLVSELERTGRLSLAAFYGRRVRRLLPLSLLVLLVTVVVSWLLLPPVETRATFADARWTALFAMNVRLALQGVDYQANAEPSVLQHYWSLGVEEQFYALWPVVLLLVWWLGARVTRSVARGTARPRLVAAVATGVLSLLSFLCSAWLLDVAQPYAYFLLPARAWELGAGAVVAFAGPALVRRVRAVRDLPVVGLVLSGAAAVGLACVVASAVLYDDGTRFPGPTALLPVLGTALVILAGSPGATPVERHLLGRPAAQRIGRVSYGWYLWHWPALLLVPAVLDLEPSLVVGLVVAAATLALAQATLVLVEDPSRRSPRLRGRVRPLAAAAVASVLLLAVTGLASATSTTTRGDGPAAAAPVLAGDGSVATLNAGLVARAVPANLAPGLDGASEDKPSASPVDGVSCHVGFEETAPRPTPGAACAFGDVTASRTLVLVGDSHAYQWLPALDEVGRSQGYRVLSFTKSGCPVYDLDVVQSSLGRDYHECYAWRDAVVAEVGVLRPDLVVTSGIVSSDATGDEDAAVAAWDRGVRSTVEDLRSSGSAVLVLGDTPYPGDDVPRCVARHLDDASACAVEEARALNHPRRREAVERAAADLGAAYADSTSWLCSEGSCPVVLGDTLVYRDHSHLSATAARRLADAFVPYLPRT</sequence>
<dbReference type="Gene3D" id="3.40.50.1110">
    <property type="entry name" value="SGNH hydrolase"/>
    <property type="match status" value="1"/>
</dbReference>
<dbReference type="Pfam" id="PF19040">
    <property type="entry name" value="SGNH"/>
    <property type="match status" value="1"/>
</dbReference>
<evidence type="ECO:0000313" key="12">
    <source>
        <dbReference type="Proteomes" id="UP001555826"/>
    </source>
</evidence>
<feature type="transmembrane region" description="Helical" evidence="8">
    <location>
        <begin position="235"/>
        <end position="260"/>
    </location>
</feature>
<organism evidence="11 12">
    <name type="scientific">Kineococcus endophyticus</name>
    <dbReference type="NCBI Taxonomy" id="1181883"/>
    <lineage>
        <taxon>Bacteria</taxon>
        <taxon>Bacillati</taxon>
        <taxon>Actinomycetota</taxon>
        <taxon>Actinomycetes</taxon>
        <taxon>Kineosporiales</taxon>
        <taxon>Kineosporiaceae</taxon>
        <taxon>Kineococcus</taxon>
    </lineage>
</organism>
<dbReference type="PANTHER" id="PTHR23028:SF53">
    <property type="entry name" value="ACYL_TRANSF_3 DOMAIN-CONTAINING PROTEIN"/>
    <property type="match status" value="1"/>
</dbReference>
<dbReference type="EC" id="2.3.1.-" evidence="11"/>
<evidence type="ECO:0000256" key="5">
    <source>
        <dbReference type="ARBA" id="ARBA00022989"/>
    </source>
</evidence>
<keyword evidence="3 11" id="KW-0808">Transferase</keyword>
<feature type="transmembrane region" description="Helical" evidence="8">
    <location>
        <begin position="178"/>
        <end position="196"/>
    </location>
</feature>
<evidence type="ECO:0000256" key="7">
    <source>
        <dbReference type="ARBA" id="ARBA00023315"/>
    </source>
</evidence>
<dbReference type="InterPro" id="IPR036514">
    <property type="entry name" value="SGNH_hydro_sf"/>
</dbReference>
<dbReference type="PANTHER" id="PTHR23028">
    <property type="entry name" value="ACETYLTRANSFERASE"/>
    <property type="match status" value="1"/>
</dbReference>
<evidence type="ECO:0000256" key="6">
    <source>
        <dbReference type="ARBA" id="ARBA00023136"/>
    </source>
</evidence>
<feature type="transmembrane region" description="Helical" evidence="8">
    <location>
        <begin position="42"/>
        <end position="58"/>
    </location>
</feature>
<feature type="transmembrane region" description="Helical" evidence="8">
    <location>
        <begin position="208"/>
        <end position="229"/>
    </location>
</feature>
<feature type="transmembrane region" description="Helical" evidence="8">
    <location>
        <begin position="64"/>
        <end position="85"/>
    </location>
</feature>
<feature type="transmembrane region" description="Helical" evidence="8">
    <location>
        <begin position="368"/>
        <end position="389"/>
    </location>
</feature>
<feature type="transmembrane region" description="Helical" evidence="8">
    <location>
        <begin position="345"/>
        <end position="362"/>
    </location>
</feature>
<evidence type="ECO:0000256" key="4">
    <source>
        <dbReference type="ARBA" id="ARBA00022692"/>
    </source>
</evidence>
<reference evidence="11 12" key="1">
    <citation type="submission" date="2024-07" db="EMBL/GenBank/DDBJ databases">
        <authorList>
            <person name="Thanompreechachai J."/>
            <person name="Duangmal K."/>
        </authorList>
    </citation>
    <scope>NUCLEOTIDE SEQUENCE [LARGE SCALE GENOMIC DNA]</scope>
    <source>
        <strain evidence="11 12">KCTC 19886</strain>
    </source>
</reference>
<comment type="subcellular location">
    <subcellularLocation>
        <location evidence="1">Cell membrane</location>
        <topology evidence="1">Multi-pass membrane protein</topology>
    </subcellularLocation>
</comment>
<feature type="transmembrane region" description="Helical" evidence="8">
    <location>
        <begin position="106"/>
        <end position="125"/>
    </location>
</feature>
<feature type="transmembrane region" description="Helical" evidence="8">
    <location>
        <begin position="401"/>
        <end position="423"/>
    </location>
</feature>
<evidence type="ECO:0000256" key="8">
    <source>
        <dbReference type="SAM" id="Phobius"/>
    </source>
</evidence>
<evidence type="ECO:0000313" key="11">
    <source>
        <dbReference type="EMBL" id="MEW9265893.1"/>
    </source>
</evidence>
<feature type="transmembrane region" description="Helical" evidence="8">
    <location>
        <begin position="272"/>
        <end position="294"/>
    </location>
</feature>
<accession>A0ABV3P8D0</accession>
<dbReference type="InterPro" id="IPR050879">
    <property type="entry name" value="Acyltransferase_3"/>
</dbReference>
<keyword evidence="2" id="KW-1003">Cell membrane</keyword>
<dbReference type="RefSeq" id="WP_367639022.1">
    <property type="nucleotide sequence ID" value="NZ_JBFNQN010000009.1"/>
</dbReference>
<keyword evidence="5 8" id="KW-1133">Transmembrane helix</keyword>
<evidence type="ECO:0000256" key="1">
    <source>
        <dbReference type="ARBA" id="ARBA00004651"/>
    </source>
</evidence>
<feature type="domain" description="Acyltransferase 3" evidence="9">
    <location>
        <begin position="39"/>
        <end position="383"/>
    </location>
</feature>
<dbReference type="InterPro" id="IPR002656">
    <property type="entry name" value="Acyl_transf_3_dom"/>
</dbReference>
<keyword evidence="6 8" id="KW-0472">Membrane</keyword>
<evidence type="ECO:0000256" key="2">
    <source>
        <dbReference type="ARBA" id="ARBA00022475"/>
    </source>
</evidence>
<dbReference type="SUPFAM" id="SSF52266">
    <property type="entry name" value="SGNH hydrolase"/>
    <property type="match status" value="1"/>
</dbReference>